<accession>A0A166GFC0</accession>
<name>A0A166GFC0_9AGAM</name>
<protein>
    <submittedName>
        <fullName evidence="1">Uncharacterized protein</fullName>
    </submittedName>
</protein>
<dbReference type="AlphaFoldDB" id="A0A166GFC0"/>
<keyword evidence="2" id="KW-1185">Reference proteome</keyword>
<evidence type="ECO:0000313" key="1">
    <source>
        <dbReference type="EMBL" id="KZP17775.1"/>
    </source>
</evidence>
<gene>
    <name evidence="1" type="ORF">FIBSPDRAFT_894015</name>
</gene>
<organism evidence="1 2">
    <name type="scientific">Athelia psychrophila</name>
    <dbReference type="NCBI Taxonomy" id="1759441"/>
    <lineage>
        <taxon>Eukaryota</taxon>
        <taxon>Fungi</taxon>
        <taxon>Dikarya</taxon>
        <taxon>Basidiomycota</taxon>
        <taxon>Agaricomycotina</taxon>
        <taxon>Agaricomycetes</taxon>
        <taxon>Agaricomycetidae</taxon>
        <taxon>Atheliales</taxon>
        <taxon>Atheliaceae</taxon>
        <taxon>Athelia</taxon>
    </lineage>
</organism>
<sequence>MLSSTVTDTLRLSNIVIWRSRWVVQEWWKILVVESSGAFRGAPLFSPLDDEGDSFMVLVSTEEIACSQGTILVPDMPPARPPPVIVSSSLDIPKTSSPQFVAPELHTPQPTSSIEAQRGTSPYLQHTHTALQNLGYNGPKSLNQLRAMLLILRRWQNFIFLRPTGFVKG</sequence>
<reference evidence="1 2" key="1">
    <citation type="journal article" date="2016" name="Mol. Biol. Evol.">
        <title>Comparative Genomics of Early-Diverging Mushroom-Forming Fungi Provides Insights into the Origins of Lignocellulose Decay Capabilities.</title>
        <authorList>
            <person name="Nagy L.G."/>
            <person name="Riley R."/>
            <person name="Tritt A."/>
            <person name="Adam C."/>
            <person name="Daum C."/>
            <person name="Floudas D."/>
            <person name="Sun H."/>
            <person name="Yadav J.S."/>
            <person name="Pangilinan J."/>
            <person name="Larsson K.H."/>
            <person name="Matsuura K."/>
            <person name="Barry K."/>
            <person name="Labutti K."/>
            <person name="Kuo R."/>
            <person name="Ohm R.A."/>
            <person name="Bhattacharya S.S."/>
            <person name="Shirouzu T."/>
            <person name="Yoshinaga Y."/>
            <person name="Martin F.M."/>
            <person name="Grigoriev I.V."/>
            <person name="Hibbett D.S."/>
        </authorList>
    </citation>
    <scope>NUCLEOTIDE SEQUENCE [LARGE SCALE GENOMIC DNA]</scope>
    <source>
        <strain evidence="1 2">CBS 109695</strain>
    </source>
</reference>
<proteinExistence type="predicted"/>
<dbReference type="Proteomes" id="UP000076532">
    <property type="component" value="Unassembled WGS sequence"/>
</dbReference>
<evidence type="ECO:0000313" key="2">
    <source>
        <dbReference type="Proteomes" id="UP000076532"/>
    </source>
</evidence>
<dbReference type="EMBL" id="KV417579">
    <property type="protein sequence ID" value="KZP17775.1"/>
    <property type="molecule type" value="Genomic_DNA"/>
</dbReference>